<dbReference type="CDD" id="cd09727">
    <property type="entry name" value="Cas6_I-E"/>
    <property type="match status" value="1"/>
</dbReference>
<evidence type="ECO:0000313" key="2">
    <source>
        <dbReference type="Proteomes" id="UP000321691"/>
    </source>
</evidence>
<gene>
    <name evidence="1" type="ORF">LSP04_12880</name>
</gene>
<organism evidence="1 2">
    <name type="scientific">Levilactobacillus spicheri</name>
    <dbReference type="NCBI Taxonomy" id="216463"/>
    <lineage>
        <taxon>Bacteria</taxon>
        <taxon>Bacillati</taxon>
        <taxon>Bacillota</taxon>
        <taxon>Bacilli</taxon>
        <taxon>Lactobacillales</taxon>
        <taxon>Lactobacillaceae</taxon>
        <taxon>Levilactobacillus</taxon>
    </lineage>
</organism>
<dbReference type="EMBL" id="BJZI01000016">
    <property type="protein sequence ID" value="GEO66869.1"/>
    <property type="molecule type" value="Genomic_DNA"/>
</dbReference>
<dbReference type="Proteomes" id="UP000321691">
    <property type="component" value="Unassembled WGS sequence"/>
</dbReference>
<dbReference type="InterPro" id="IPR010179">
    <property type="entry name" value="CRISPR-assoc_prot_Cse3"/>
</dbReference>
<keyword evidence="2" id="KW-1185">Reference proteome</keyword>
<dbReference type="SMART" id="SM01101">
    <property type="entry name" value="CRISPR_assoc"/>
    <property type="match status" value="1"/>
</dbReference>
<accession>A0ABQ0WQ19</accession>
<name>A0ABQ0WQ19_9LACO</name>
<dbReference type="NCBIfam" id="TIGR01907">
    <property type="entry name" value="casE_Cse3"/>
    <property type="match status" value="1"/>
</dbReference>
<proteinExistence type="predicted"/>
<reference evidence="1 2" key="1">
    <citation type="submission" date="2019-07" db="EMBL/GenBank/DDBJ databases">
        <title>Whole genome shotgun sequence of Lactobacillus spicheri NBRC 107155.</title>
        <authorList>
            <person name="Hosoyama A."/>
            <person name="Uohara A."/>
            <person name="Ohji S."/>
            <person name="Ichikawa N."/>
        </authorList>
    </citation>
    <scope>NUCLEOTIDE SEQUENCE [LARGE SCALE GENOMIC DNA]</scope>
    <source>
        <strain evidence="1 2">NBRC 107155</strain>
    </source>
</reference>
<dbReference type="RefSeq" id="WP_056963190.1">
    <property type="nucleotide sequence ID" value="NZ_BJZI01000016.1"/>
</dbReference>
<dbReference type="SUPFAM" id="SSF117987">
    <property type="entry name" value="CRISPR-associated protein"/>
    <property type="match status" value="2"/>
</dbReference>
<dbReference type="Pfam" id="PF08798">
    <property type="entry name" value="CRISPR_assoc"/>
    <property type="match status" value="1"/>
</dbReference>
<protein>
    <submittedName>
        <fullName evidence="1">Type I-E CRISPR-associated protein Cas6/Cse3/CasE</fullName>
    </submittedName>
</protein>
<dbReference type="Gene3D" id="3.30.70.1200">
    <property type="entry name" value="Crispr-associated protein, domain 1"/>
    <property type="match status" value="1"/>
</dbReference>
<sequence length="223" mass="25266">MYLSRVEVDTANRAKTRDLTHLGTFHNWVEQSFPAEIAAGKRQRHLWRLDQLAGKRYLLVLSQDLPDPAGLLRYGVAGTVQSKAYDPLLARVQAGQLMRFRLTANPSYRMKRPGERQGRVVPHITVEQQRKWVEDRAEKAGFQLVDQQDVDGNAAFSEPAFDIVSRDWPMLHRKQGRGARLSRVTFEGVLRVTDAVTFRQTLTTGLGREKAFGMGLLTVIPVN</sequence>
<comment type="caution">
    <text evidence="1">The sequence shown here is derived from an EMBL/GenBank/DDBJ whole genome shotgun (WGS) entry which is preliminary data.</text>
</comment>
<evidence type="ECO:0000313" key="1">
    <source>
        <dbReference type="EMBL" id="GEO66869.1"/>
    </source>
</evidence>
<dbReference type="Gene3D" id="3.30.70.1210">
    <property type="entry name" value="Crispr-associated protein, domain 2"/>
    <property type="match status" value="1"/>
</dbReference>